<evidence type="ECO:0000313" key="2">
    <source>
        <dbReference type="EMBL" id="UPV76847.1"/>
    </source>
</evidence>
<protein>
    <recommendedName>
        <fullName evidence="4">Right-handed parallel beta-helix repeat-containing protein</fullName>
    </recommendedName>
</protein>
<accession>A0A8U0I0W5</accession>
<dbReference type="SUPFAM" id="SSF51126">
    <property type="entry name" value="Pectin lyase-like"/>
    <property type="match status" value="1"/>
</dbReference>
<evidence type="ECO:0000313" key="3">
    <source>
        <dbReference type="Proteomes" id="UP000830729"/>
    </source>
</evidence>
<dbReference type="InterPro" id="IPR006311">
    <property type="entry name" value="TAT_signal"/>
</dbReference>
<dbReference type="KEGG" id="halx:M0R89_20480"/>
<keyword evidence="2" id="KW-0614">Plasmid</keyword>
<evidence type="ECO:0000256" key="1">
    <source>
        <dbReference type="SAM" id="MobiDB-lite"/>
    </source>
</evidence>
<dbReference type="GeneID" id="72187629"/>
<proteinExistence type="predicted"/>
<name>A0A8U0I0W5_9EURY</name>
<organism evidence="2 3">
    <name type="scientific">Halorussus limi</name>
    <dbReference type="NCBI Taxonomy" id="2938695"/>
    <lineage>
        <taxon>Archaea</taxon>
        <taxon>Methanobacteriati</taxon>
        <taxon>Methanobacteriota</taxon>
        <taxon>Stenosarchaea group</taxon>
        <taxon>Halobacteria</taxon>
        <taxon>Halobacteriales</taxon>
        <taxon>Haladaptataceae</taxon>
        <taxon>Halorussus</taxon>
    </lineage>
</organism>
<evidence type="ECO:0008006" key="4">
    <source>
        <dbReference type="Google" id="ProtNLM"/>
    </source>
</evidence>
<dbReference type="EMBL" id="CP096661">
    <property type="protein sequence ID" value="UPV76847.1"/>
    <property type="molecule type" value="Genomic_DNA"/>
</dbReference>
<feature type="region of interest" description="Disordered" evidence="1">
    <location>
        <begin position="1"/>
        <end position="25"/>
    </location>
</feature>
<sequence length="539" mass="58006">MTTRTPKSDYDSEAAERDELSEDGDAARTISRRGYLASLTRAGLLGGVSPALVGRASAASTDRIEQLKDQYSTVVDIADAGADDTGAESITPVLDAHAGDDTLFVFPQGRYRMNEEFRHCGYDHFGMVGDDATIVPGDYYEFEGPNRRLFRLGVYHDPGRDLHVEGLTVDQTAPDTGIRAIEAQVSDGLTVRDVDVVGKHDSGTWGPALFDVMDPDGTGTVEGFRAPAGGEWVSNTPNDGDLWRGPTGIMVSRYHEGTVELVDCQLGGFPDNGVYAGNAKGTVIVRRGVFRNSHASSLRIGGHHSKIVGATVIVDDNPDHFDNQRGIRLDQGSWLQVLDSTVRLDKPTGNGITVLDDVESAKIHNSSVIQRTDRTNQAIVVEDEAGPTYVQKVHVDIHGSGNAVEIKGGDRPGEVGVSDVRVTGPASGSVFRNAIRCERANCEFRGLEIDQPGSDYRRALEINADDCLVYGGTFETTHHPIVVNGTGAWIESAYAESYSDYEALRLNESSADVKVKDNTLVGGVLDVGCEGLTMYGNET</sequence>
<feature type="compositionally biased region" description="Basic and acidic residues" evidence="1">
    <location>
        <begin position="1"/>
        <end position="18"/>
    </location>
</feature>
<dbReference type="PROSITE" id="PS51318">
    <property type="entry name" value="TAT"/>
    <property type="match status" value="1"/>
</dbReference>
<geneLocation type="plasmid" evidence="2 3">
    <name>unnamed2</name>
</geneLocation>
<dbReference type="InterPro" id="IPR011050">
    <property type="entry name" value="Pectin_lyase_fold/virulence"/>
</dbReference>
<dbReference type="Proteomes" id="UP000830729">
    <property type="component" value="Plasmid unnamed2"/>
</dbReference>
<keyword evidence="3" id="KW-1185">Reference proteome</keyword>
<gene>
    <name evidence="2" type="ORF">M0R89_20480</name>
</gene>
<dbReference type="RefSeq" id="WP_248652880.1">
    <property type="nucleotide sequence ID" value="NZ_CP096661.1"/>
</dbReference>
<dbReference type="AlphaFoldDB" id="A0A8U0I0W5"/>
<reference evidence="2 3" key="1">
    <citation type="submission" date="2022-04" db="EMBL/GenBank/DDBJ databases">
        <title>Diverse halophilic archaea isolated from saline environments.</title>
        <authorList>
            <person name="Cui H.-L."/>
        </authorList>
    </citation>
    <scope>NUCLEOTIDE SEQUENCE [LARGE SCALE GENOMIC DNA]</scope>
    <source>
        <strain evidence="2 3">XZYJT49</strain>
        <plasmid evidence="2 3">unnamed2</plasmid>
    </source>
</reference>